<accession>A0AAW2P8W7</accession>
<gene>
    <name evidence="1" type="ORF">Scaly_1614600</name>
</gene>
<dbReference type="EMBL" id="JACGWM010000009">
    <property type="protein sequence ID" value="KAL0352259.1"/>
    <property type="molecule type" value="Genomic_DNA"/>
</dbReference>
<reference evidence="1" key="1">
    <citation type="submission" date="2020-06" db="EMBL/GenBank/DDBJ databases">
        <authorList>
            <person name="Li T."/>
            <person name="Hu X."/>
            <person name="Zhang T."/>
            <person name="Song X."/>
            <person name="Zhang H."/>
            <person name="Dai N."/>
            <person name="Sheng W."/>
            <person name="Hou X."/>
            <person name="Wei L."/>
        </authorList>
    </citation>
    <scope>NUCLEOTIDE SEQUENCE</scope>
    <source>
        <strain evidence="1">KEN8</strain>
        <tissue evidence="1">Leaf</tissue>
    </source>
</reference>
<dbReference type="AlphaFoldDB" id="A0AAW2P8W7"/>
<proteinExistence type="predicted"/>
<dbReference type="CDD" id="cd09272">
    <property type="entry name" value="RNase_HI_RT_Ty1"/>
    <property type="match status" value="1"/>
</dbReference>
<organism evidence="1">
    <name type="scientific">Sesamum calycinum</name>
    <dbReference type="NCBI Taxonomy" id="2727403"/>
    <lineage>
        <taxon>Eukaryota</taxon>
        <taxon>Viridiplantae</taxon>
        <taxon>Streptophyta</taxon>
        <taxon>Embryophyta</taxon>
        <taxon>Tracheophyta</taxon>
        <taxon>Spermatophyta</taxon>
        <taxon>Magnoliopsida</taxon>
        <taxon>eudicotyledons</taxon>
        <taxon>Gunneridae</taxon>
        <taxon>Pentapetalae</taxon>
        <taxon>asterids</taxon>
        <taxon>lamiids</taxon>
        <taxon>Lamiales</taxon>
        <taxon>Pedaliaceae</taxon>
        <taxon>Sesamum</taxon>
    </lineage>
</organism>
<name>A0AAW2P8W7_9LAMI</name>
<sequence>MLTMQVTMIPDAQLLVMSLCLGPEQLVYQKTTNGVFINDRSRVPGSGYGNSRNHLVCTIIKGVASTNRYGVPLYCDNLSAMQLAENPIFHARTKHVEAHYHFIREKILKEEIKLKHVRTGKQVADLFIKGLDGNKFEIFRQQLGIVNEAEAGVEREY</sequence>
<evidence type="ECO:0000313" key="1">
    <source>
        <dbReference type="EMBL" id="KAL0352259.1"/>
    </source>
</evidence>
<comment type="caution">
    <text evidence="1">The sequence shown here is derived from an EMBL/GenBank/DDBJ whole genome shotgun (WGS) entry which is preliminary data.</text>
</comment>
<reference evidence="1" key="2">
    <citation type="journal article" date="2024" name="Plant">
        <title>Genomic evolution and insights into agronomic trait innovations of Sesamum species.</title>
        <authorList>
            <person name="Miao H."/>
            <person name="Wang L."/>
            <person name="Qu L."/>
            <person name="Liu H."/>
            <person name="Sun Y."/>
            <person name="Le M."/>
            <person name="Wang Q."/>
            <person name="Wei S."/>
            <person name="Zheng Y."/>
            <person name="Lin W."/>
            <person name="Duan Y."/>
            <person name="Cao H."/>
            <person name="Xiong S."/>
            <person name="Wang X."/>
            <person name="Wei L."/>
            <person name="Li C."/>
            <person name="Ma Q."/>
            <person name="Ju M."/>
            <person name="Zhao R."/>
            <person name="Li G."/>
            <person name="Mu C."/>
            <person name="Tian Q."/>
            <person name="Mei H."/>
            <person name="Zhang T."/>
            <person name="Gao T."/>
            <person name="Zhang H."/>
        </authorList>
    </citation>
    <scope>NUCLEOTIDE SEQUENCE</scope>
    <source>
        <strain evidence="1">KEN8</strain>
    </source>
</reference>
<protein>
    <submittedName>
        <fullName evidence="1">Retrovirus-related Pol polyprotein from transposon TNT 1-94</fullName>
    </submittedName>
</protein>